<keyword evidence="2" id="KW-1185">Reference proteome</keyword>
<organism evidence="1 2">
    <name type="scientific">Sclerotinia sclerotiorum (strain ATCC 18683 / 1980 / Ss-1)</name>
    <name type="common">White mold</name>
    <name type="synonym">Whetzelinia sclerotiorum</name>
    <dbReference type="NCBI Taxonomy" id="665079"/>
    <lineage>
        <taxon>Eukaryota</taxon>
        <taxon>Fungi</taxon>
        <taxon>Dikarya</taxon>
        <taxon>Ascomycota</taxon>
        <taxon>Pezizomycotina</taxon>
        <taxon>Leotiomycetes</taxon>
        <taxon>Helotiales</taxon>
        <taxon>Sclerotiniaceae</taxon>
        <taxon>Sclerotinia</taxon>
    </lineage>
</organism>
<dbReference type="HOGENOM" id="CLU_1696544_0_0_1"/>
<protein>
    <submittedName>
        <fullName evidence="1">Uncharacterized protein</fullName>
    </submittedName>
</protein>
<gene>
    <name evidence="1" type="ORF">SS1G_00579</name>
</gene>
<dbReference type="AlphaFoldDB" id="A7E5K4"/>
<dbReference type="GeneID" id="5495083"/>
<evidence type="ECO:0000313" key="2">
    <source>
        <dbReference type="Proteomes" id="UP000001312"/>
    </source>
</evidence>
<evidence type="ECO:0000313" key="1">
    <source>
        <dbReference type="EMBL" id="EDN91176.1"/>
    </source>
</evidence>
<name>A7E5K4_SCLS1</name>
<dbReference type="KEGG" id="ssl:SS1G_00579"/>
<proteinExistence type="predicted"/>
<sequence length="155" mass="17538">MHTGSGCSIWKSEDARANGLDCCNYDQIMISESYVVERYDRKLRLKYLDGTEKSPSRRRKTDVLLNGEEKDGNCKTAICRARENRMCGSKEVARKYSSMTGTEWMMRLAKGLTVAWDTKSVTVQCNRIATESIGCEVILQRCFRLKGGSKMARAS</sequence>
<accession>A7E5K4</accession>
<dbReference type="RefSeq" id="XP_001598490.1">
    <property type="nucleotide sequence ID" value="XM_001598440.1"/>
</dbReference>
<dbReference type="EMBL" id="CH476621">
    <property type="protein sequence ID" value="EDN91176.1"/>
    <property type="molecule type" value="Genomic_DNA"/>
</dbReference>
<dbReference type="InParanoid" id="A7E5K4"/>
<reference evidence="2" key="1">
    <citation type="journal article" date="2011" name="PLoS Genet.">
        <title>Genomic analysis of the necrotrophic fungal pathogens Sclerotinia sclerotiorum and Botrytis cinerea.</title>
        <authorList>
            <person name="Amselem J."/>
            <person name="Cuomo C.A."/>
            <person name="van Kan J.A."/>
            <person name="Viaud M."/>
            <person name="Benito E.P."/>
            <person name="Couloux A."/>
            <person name="Coutinho P.M."/>
            <person name="de Vries R.P."/>
            <person name="Dyer P.S."/>
            <person name="Fillinger S."/>
            <person name="Fournier E."/>
            <person name="Gout L."/>
            <person name="Hahn M."/>
            <person name="Kohn L."/>
            <person name="Lapalu N."/>
            <person name="Plummer K.M."/>
            <person name="Pradier J.M."/>
            <person name="Quevillon E."/>
            <person name="Sharon A."/>
            <person name="Simon A."/>
            <person name="ten Have A."/>
            <person name="Tudzynski B."/>
            <person name="Tudzynski P."/>
            <person name="Wincker P."/>
            <person name="Andrew M."/>
            <person name="Anthouard V."/>
            <person name="Beever R.E."/>
            <person name="Beffa R."/>
            <person name="Benoit I."/>
            <person name="Bouzid O."/>
            <person name="Brault B."/>
            <person name="Chen Z."/>
            <person name="Choquer M."/>
            <person name="Collemare J."/>
            <person name="Cotton P."/>
            <person name="Danchin E.G."/>
            <person name="Da Silva C."/>
            <person name="Gautier A."/>
            <person name="Giraud C."/>
            <person name="Giraud T."/>
            <person name="Gonzalez C."/>
            <person name="Grossetete S."/>
            <person name="Guldener U."/>
            <person name="Henrissat B."/>
            <person name="Howlett B.J."/>
            <person name="Kodira C."/>
            <person name="Kretschmer M."/>
            <person name="Lappartient A."/>
            <person name="Leroch M."/>
            <person name="Levis C."/>
            <person name="Mauceli E."/>
            <person name="Neuveglise C."/>
            <person name="Oeser B."/>
            <person name="Pearson M."/>
            <person name="Poulain J."/>
            <person name="Poussereau N."/>
            <person name="Quesneville H."/>
            <person name="Rascle C."/>
            <person name="Schumacher J."/>
            <person name="Segurens B."/>
            <person name="Sexton A."/>
            <person name="Silva E."/>
            <person name="Sirven C."/>
            <person name="Soanes D.M."/>
            <person name="Talbot N.J."/>
            <person name="Templeton M."/>
            <person name="Yandava C."/>
            <person name="Yarden O."/>
            <person name="Zeng Q."/>
            <person name="Rollins J.A."/>
            <person name="Lebrun M.H."/>
            <person name="Dickman M."/>
        </authorList>
    </citation>
    <scope>NUCLEOTIDE SEQUENCE [LARGE SCALE GENOMIC DNA]</scope>
    <source>
        <strain evidence="2">ATCC 18683 / 1980 / Ss-1</strain>
    </source>
</reference>
<dbReference type="Proteomes" id="UP000001312">
    <property type="component" value="Unassembled WGS sequence"/>
</dbReference>